<feature type="region of interest" description="Disordered" evidence="2">
    <location>
        <begin position="382"/>
        <end position="402"/>
    </location>
</feature>
<proteinExistence type="predicted"/>
<evidence type="ECO:0000313" key="4">
    <source>
        <dbReference type="EnsemblMetazoa" id="tetur07g06220.1"/>
    </source>
</evidence>
<feature type="coiled-coil region" evidence="1">
    <location>
        <begin position="543"/>
        <end position="577"/>
    </location>
</feature>
<feature type="compositionally biased region" description="Polar residues" evidence="2">
    <location>
        <begin position="276"/>
        <end position="286"/>
    </location>
</feature>
<keyword evidence="5" id="KW-1185">Reference proteome</keyword>
<keyword evidence="3" id="KW-0812">Transmembrane</keyword>
<dbReference type="eggNOG" id="ENOG502QWNT">
    <property type="taxonomic scope" value="Eukaryota"/>
</dbReference>
<gene>
    <name evidence="4" type="primary">107361788</name>
</gene>
<organism evidence="4 5">
    <name type="scientific">Tetranychus urticae</name>
    <name type="common">Two-spotted spider mite</name>
    <dbReference type="NCBI Taxonomy" id="32264"/>
    <lineage>
        <taxon>Eukaryota</taxon>
        <taxon>Metazoa</taxon>
        <taxon>Ecdysozoa</taxon>
        <taxon>Arthropoda</taxon>
        <taxon>Chelicerata</taxon>
        <taxon>Arachnida</taxon>
        <taxon>Acari</taxon>
        <taxon>Acariformes</taxon>
        <taxon>Trombidiformes</taxon>
        <taxon>Prostigmata</taxon>
        <taxon>Eleutherengona</taxon>
        <taxon>Raphignathae</taxon>
        <taxon>Tetranychoidea</taxon>
        <taxon>Tetranychidae</taxon>
        <taxon>Tetranychus</taxon>
    </lineage>
</organism>
<feature type="region of interest" description="Disordered" evidence="2">
    <location>
        <begin position="251"/>
        <end position="286"/>
    </location>
</feature>
<dbReference type="HOGENOM" id="CLU_449280_0_0_1"/>
<feature type="compositionally biased region" description="Polar residues" evidence="2">
    <location>
        <begin position="1"/>
        <end position="10"/>
    </location>
</feature>
<evidence type="ECO:0000256" key="2">
    <source>
        <dbReference type="SAM" id="MobiDB-lite"/>
    </source>
</evidence>
<feature type="compositionally biased region" description="Polar residues" evidence="2">
    <location>
        <begin position="26"/>
        <end position="39"/>
    </location>
</feature>
<protein>
    <submittedName>
        <fullName evidence="4">Uncharacterized protein</fullName>
    </submittedName>
</protein>
<keyword evidence="3" id="KW-0472">Membrane</keyword>
<reference evidence="5" key="1">
    <citation type="submission" date="2011-08" db="EMBL/GenBank/DDBJ databases">
        <authorList>
            <person name="Rombauts S."/>
        </authorList>
    </citation>
    <scope>NUCLEOTIDE SEQUENCE</scope>
    <source>
        <strain evidence="5">London</strain>
    </source>
</reference>
<feature type="region of interest" description="Disordered" evidence="2">
    <location>
        <begin position="1"/>
        <end position="39"/>
    </location>
</feature>
<sequence length="608" mass="68967">MMGTSAVESQTVTTTSDSKKVKGHQTESSAGKSDSAIEQASSCPPENILYQCNNLIKDAKNFNLHANILKQLLNLKDRSSGYDLYARRPSNPTTSPQVISSDSVIIKNNDEKAINLSQSSSPSVFSSIELERLVEAVDKLREEVQESHRLGFCLVYNIQCLHKRLTGSPIDIHSSNNLIHQLKEKYDSFKTREAILKYEFQEKRKLLRRLRNQLEETREDWRLLRVKKRSPEDEQDDLLWSETLRRKFASKRKQPSEESGFIEAKDGREGLEPSDGPSNNLDNQQRDSQAIESLSSDTTRTTGYEDLAIALDNRRAKLDHLEDECYNLFASLSARSGDISRPKVESDQTDHRLVQSLANPLLFPDDITEGLLDGVIVMDDEEAENEENEDEDDDDLSDPLSDEFDELQLPVDTLDQLETIDNTEEADMSDLPWDSNNLYESRTASLLNEPNPVQSELQNTDSAPQTLNTQSSDLPSTVSATTFPSGRMVHIGVGMDDDDDDSNDDEYTQQEMESMAETGEPLLLCRLRRRAVEILVSRLRDEKLLHESRESELKEQLEELKELNKNLIKEVTSLKCSSFRASGWKIKMITSMMTTFLFASSLLVYFSK</sequence>
<feature type="transmembrane region" description="Helical" evidence="3">
    <location>
        <begin position="584"/>
        <end position="606"/>
    </location>
</feature>
<dbReference type="EnsemblMetazoa" id="tetur07g06220.1">
    <property type="protein sequence ID" value="tetur07g06220.1"/>
    <property type="gene ID" value="tetur07g06220"/>
</dbReference>
<dbReference type="EMBL" id="CAEY01001893">
    <property type="status" value="NOT_ANNOTATED_CDS"/>
    <property type="molecule type" value="Genomic_DNA"/>
</dbReference>
<keyword evidence="3" id="KW-1133">Transmembrane helix</keyword>
<dbReference type="STRING" id="32264.T1K9U6"/>
<evidence type="ECO:0000256" key="3">
    <source>
        <dbReference type="SAM" id="Phobius"/>
    </source>
</evidence>
<accession>T1K9U6</accession>
<keyword evidence="1" id="KW-0175">Coiled coil</keyword>
<dbReference type="AlphaFoldDB" id="T1K9U6"/>
<feature type="region of interest" description="Disordered" evidence="2">
    <location>
        <begin position="452"/>
        <end position="482"/>
    </location>
</feature>
<name>T1K9U6_TETUR</name>
<evidence type="ECO:0000313" key="5">
    <source>
        <dbReference type="Proteomes" id="UP000015104"/>
    </source>
</evidence>
<dbReference type="Proteomes" id="UP000015104">
    <property type="component" value="Unassembled WGS sequence"/>
</dbReference>
<reference evidence="4" key="2">
    <citation type="submission" date="2015-06" db="UniProtKB">
        <authorList>
            <consortium name="EnsemblMetazoa"/>
        </authorList>
    </citation>
    <scope>IDENTIFICATION</scope>
</reference>
<evidence type="ECO:0000256" key="1">
    <source>
        <dbReference type="SAM" id="Coils"/>
    </source>
</evidence>
<feature type="coiled-coil region" evidence="1">
    <location>
        <begin position="200"/>
        <end position="227"/>
    </location>
</feature>